<organism evidence="1 2">
    <name type="scientific">Lacrimispora defluvii</name>
    <dbReference type="NCBI Taxonomy" id="2719233"/>
    <lineage>
        <taxon>Bacteria</taxon>
        <taxon>Bacillati</taxon>
        <taxon>Bacillota</taxon>
        <taxon>Clostridia</taxon>
        <taxon>Lachnospirales</taxon>
        <taxon>Lachnospiraceae</taxon>
        <taxon>Lacrimispora</taxon>
    </lineage>
</organism>
<accession>A0ABX1VXY9</accession>
<dbReference type="EMBL" id="JAAOXG010000060">
    <property type="protein sequence ID" value="NNJ32629.1"/>
    <property type="molecule type" value="Genomic_DNA"/>
</dbReference>
<reference evidence="1 2" key="1">
    <citation type="submission" date="2020-03" db="EMBL/GenBank/DDBJ databases">
        <title>Genome Sequence of industrial isolate, B5A.</title>
        <authorList>
            <person name="Sharma S."/>
            <person name="Patil P.B."/>
            <person name="Korpole S."/>
        </authorList>
    </citation>
    <scope>NUCLEOTIDE SEQUENCE [LARGE SCALE GENOMIC DNA]</scope>
    <source>
        <strain evidence="1 2">PI-S10-B5A</strain>
    </source>
</reference>
<keyword evidence="2" id="KW-1185">Reference proteome</keyword>
<protein>
    <submittedName>
        <fullName evidence="1">Uncharacterized protein</fullName>
    </submittedName>
</protein>
<dbReference type="Proteomes" id="UP000539052">
    <property type="component" value="Unassembled WGS sequence"/>
</dbReference>
<evidence type="ECO:0000313" key="1">
    <source>
        <dbReference type="EMBL" id="NNJ32629.1"/>
    </source>
</evidence>
<dbReference type="RefSeq" id="WP_170823686.1">
    <property type="nucleotide sequence ID" value="NZ_JAAOXG010000060.1"/>
</dbReference>
<proteinExistence type="predicted"/>
<evidence type="ECO:0000313" key="2">
    <source>
        <dbReference type="Proteomes" id="UP000539052"/>
    </source>
</evidence>
<name>A0ABX1VXY9_9FIRM</name>
<comment type="caution">
    <text evidence="1">The sequence shown here is derived from an EMBL/GenBank/DDBJ whole genome shotgun (WGS) entry which is preliminary data.</text>
</comment>
<gene>
    <name evidence="1" type="ORF">G9470_22970</name>
</gene>
<sequence>MLEKIKKILKIENKLNPGIFSESPLKTSFYEELQKNGWCDIIDDKPDNLIELIQIKIKKNRPV</sequence>